<dbReference type="EMBL" id="CP040428">
    <property type="protein sequence ID" value="QCT18891.1"/>
    <property type="molecule type" value="Genomic_DNA"/>
</dbReference>
<gene>
    <name evidence="2" type="ORF">FEM41_04110</name>
</gene>
<dbReference type="RefSeq" id="WP_138094715.1">
    <property type="nucleotide sequence ID" value="NZ_CP040428.1"/>
</dbReference>
<keyword evidence="1" id="KW-1133">Transmembrane helix</keyword>
<evidence type="ECO:0000313" key="3">
    <source>
        <dbReference type="Proteomes" id="UP000302163"/>
    </source>
</evidence>
<name>A0A4P8YED3_9ENTR</name>
<dbReference type="Proteomes" id="UP000302163">
    <property type="component" value="Chromosome"/>
</dbReference>
<sequence>MNNIIEFIGKKKGLELIEATSRELEMNSEDVNLALEGVISFFMEQLQTYFNNNYASDYFLNSMKALVEPRVNLKTVAGIMEENDANARISSFFNTMMPEEYQIKAVVAVVHISPLQAKRLVTLGRLLLLSSLQNSLSGKKITRRAIYNLLGEVGQEKSLVLPEPYTDYLNIIEQSEQLSILEDENDKDLPIKQKYKWLLFSLLAILFMLMMIFHKMYGGADVKALQHSSLIYRSTGI</sequence>
<keyword evidence="1" id="KW-0472">Membrane</keyword>
<proteinExistence type="predicted"/>
<reference evidence="2 3" key="1">
    <citation type="submission" date="2019-05" db="EMBL/GenBank/DDBJ databases">
        <title>Complete genome sequence of Izhakiella calystegiae KSNA2, an endophyte isolated from beach morning glory (Calystegia soldanella).</title>
        <authorList>
            <person name="Jiang L."/>
            <person name="Jeong J.C."/>
            <person name="Kim C.Y."/>
            <person name="Kim D.H."/>
            <person name="Kim S.W."/>
            <person name="Lee j."/>
        </authorList>
    </citation>
    <scope>NUCLEOTIDE SEQUENCE [LARGE SCALE GENOMIC DNA]</scope>
    <source>
        <strain evidence="2 3">KSNA2</strain>
    </source>
</reference>
<organism evidence="2 3">
    <name type="scientific">Jejubacter calystegiae</name>
    <dbReference type="NCBI Taxonomy" id="2579935"/>
    <lineage>
        <taxon>Bacteria</taxon>
        <taxon>Pseudomonadati</taxon>
        <taxon>Pseudomonadota</taxon>
        <taxon>Gammaproteobacteria</taxon>
        <taxon>Enterobacterales</taxon>
        <taxon>Enterobacteriaceae</taxon>
        <taxon>Jejubacter</taxon>
    </lineage>
</organism>
<protein>
    <submittedName>
        <fullName evidence="2">Uncharacterized protein</fullName>
    </submittedName>
</protein>
<keyword evidence="3" id="KW-1185">Reference proteome</keyword>
<dbReference type="AlphaFoldDB" id="A0A4P8YED3"/>
<feature type="transmembrane region" description="Helical" evidence="1">
    <location>
        <begin position="197"/>
        <end position="217"/>
    </location>
</feature>
<evidence type="ECO:0000256" key="1">
    <source>
        <dbReference type="SAM" id="Phobius"/>
    </source>
</evidence>
<dbReference type="KEGG" id="izh:FEM41_04110"/>
<keyword evidence="1" id="KW-0812">Transmembrane</keyword>
<accession>A0A4P8YED3</accession>
<evidence type="ECO:0000313" key="2">
    <source>
        <dbReference type="EMBL" id="QCT18891.1"/>
    </source>
</evidence>